<dbReference type="InterPro" id="IPR027417">
    <property type="entry name" value="P-loop_NTPase"/>
</dbReference>
<proteinExistence type="inferred from homology"/>
<dbReference type="InterPro" id="IPR003593">
    <property type="entry name" value="AAA+_ATPase"/>
</dbReference>
<dbReference type="CDD" id="cd19481">
    <property type="entry name" value="RecA-like_protease"/>
    <property type="match status" value="1"/>
</dbReference>
<evidence type="ECO:0000256" key="2">
    <source>
        <dbReference type="ARBA" id="ARBA00022741"/>
    </source>
</evidence>
<keyword evidence="3" id="KW-0067">ATP-binding</keyword>
<dbReference type="RefSeq" id="WP_243833763.1">
    <property type="nucleotide sequence ID" value="NZ_SODD01000044.1"/>
</dbReference>
<evidence type="ECO:0000256" key="3">
    <source>
        <dbReference type="ARBA" id="ARBA00022840"/>
    </source>
</evidence>
<dbReference type="InterPro" id="IPR003959">
    <property type="entry name" value="ATPase_AAA_core"/>
</dbReference>
<comment type="similarity">
    <text evidence="1">Belongs to the AAA ATPase family.</text>
</comment>
<name>A0A4R7Z922_9FIRM</name>
<comment type="caution">
    <text evidence="5">The sequence shown here is derived from an EMBL/GenBank/DDBJ whole genome shotgun (WGS) entry which is preliminary data.</text>
</comment>
<keyword evidence="6" id="KW-1185">Reference proteome</keyword>
<accession>A0A4R7Z922</accession>
<dbReference type="Proteomes" id="UP000294743">
    <property type="component" value="Unassembled WGS sequence"/>
</dbReference>
<feature type="domain" description="AAA+ ATPase" evidence="4">
    <location>
        <begin position="99"/>
        <end position="235"/>
    </location>
</feature>
<reference evidence="5 6" key="1">
    <citation type="submission" date="2019-03" db="EMBL/GenBank/DDBJ databases">
        <title>Genomic Encyclopedia of Type Strains, Phase IV (KMG-IV): sequencing the most valuable type-strain genomes for metagenomic binning, comparative biology and taxonomic classification.</title>
        <authorList>
            <person name="Goeker M."/>
        </authorList>
    </citation>
    <scope>NUCLEOTIDE SEQUENCE [LARGE SCALE GENOMIC DNA]</scope>
    <source>
        <strain evidence="5 6">DSM 28867</strain>
    </source>
</reference>
<dbReference type="Gene3D" id="3.40.50.300">
    <property type="entry name" value="P-loop containing nucleotide triphosphate hydrolases"/>
    <property type="match status" value="1"/>
</dbReference>
<dbReference type="SMART" id="SM00382">
    <property type="entry name" value="AAA"/>
    <property type="match status" value="1"/>
</dbReference>
<evidence type="ECO:0000313" key="5">
    <source>
        <dbReference type="EMBL" id="TDW13192.1"/>
    </source>
</evidence>
<gene>
    <name evidence="5" type="ORF">EDD63_1445</name>
</gene>
<dbReference type="Pfam" id="PF00004">
    <property type="entry name" value="AAA"/>
    <property type="match status" value="1"/>
</dbReference>
<dbReference type="GO" id="GO:0016887">
    <property type="term" value="F:ATP hydrolysis activity"/>
    <property type="evidence" value="ECO:0007669"/>
    <property type="project" value="InterPro"/>
</dbReference>
<evidence type="ECO:0000256" key="1">
    <source>
        <dbReference type="ARBA" id="ARBA00006914"/>
    </source>
</evidence>
<evidence type="ECO:0000313" key="6">
    <source>
        <dbReference type="Proteomes" id="UP000294743"/>
    </source>
</evidence>
<dbReference type="EMBL" id="SODD01000044">
    <property type="protein sequence ID" value="TDW13192.1"/>
    <property type="molecule type" value="Genomic_DNA"/>
</dbReference>
<dbReference type="AlphaFoldDB" id="A0A4R7Z922"/>
<dbReference type="PANTHER" id="PTHR23073">
    <property type="entry name" value="26S PROTEASOME REGULATORY SUBUNIT"/>
    <property type="match status" value="1"/>
</dbReference>
<dbReference type="GO" id="GO:0005524">
    <property type="term" value="F:ATP binding"/>
    <property type="evidence" value="ECO:0007669"/>
    <property type="project" value="UniProtKB-KW"/>
</dbReference>
<sequence>MMKKKNILNLIKYYTEKNDMQFRNEAIEIARYFDKNGDHQLSEYIMSLLSNANTFVPQGEYFENTFFKEVEVNSEPLPLPKEITDDIKGIINAVNHDVGINKFLFEGLPGTGKTETVKQVARLLNRKLYMIEFSELIDSKMGQTAKNIVSVFSEINKLPHPSKILILFDEIDVIALDRVNSNDLREMGRVTSTILKELDQLNDQVVLIATTNLFKNFDKALVRRFDSIINFNRYSKEDLIDISEIMLNGLLKKFKYAGKNMKLFRKIMKNMDNIPNPGELKNIIKVSLAFSDPSNEFDYLKRLLKFIDFEHKEPSLLELKELGFTLREIELLTGISKSQVARELREV</sequence>
<dbReference type="InterPro" id="IPR050221">
    <property type="entry name" value="26S_Proteasome_ATPase"/>
</dbReference>
<organism evidence="5 6">
    <name type="scientific">Breznakia blatticola</name>
    <dbReference type="NCBI Taxonomy" id="1754012"/>
    <lineage>
        <taxon>Bacteria</taxon>
        <taxon>Bacillati</taxon>
        <taxon>Bacillota</taxon>
        <taxon>Erysipelotrichia</taxon>
        <taxon>Erysipelotrichales</taxon>
        <taxon>Erysipelotrichaceae</taxon>
        <taxon>Breznakia</taxon>
    </lineage>
</organism>
<protein>
    <submittedName>
        <fullName evidence="5">ATPase family protein associated with various cellular activities (AAA)</fullName>
    </submittedName>
</protein>
<evidence type="ECO:0000259" key="4">
    <source>
        <dbReference type="SMART" id="SM00382"/>
    </source>
</evidence>
<dbReference type="SUPFAM" id="SSF52540">
    <property type="entry name" value="P-loop containing nucleoside triphosphate hydrolases"/>
    <property type="match status" value="1"/>
</dbReference>
<keyword evidence="2" id="KW-0547">Nucleotide-binding</keyword>